<organism evidence="6">
    <name type="scientific">Trepomonas sp. PC1</name>
    <dbReference type="NCBI Taxonomy" id="1076344"/>
    <lineage>
        <taxon>Eukaryota</taxon>
        <taxon>Metamonada</taxon>
        <taxon>Diplomonadida</taxon>
        <taxon>Hexamitidae</taxon>
        <taxon>Hexamitinae</taxon>
        <taxon>Trepomonas</taxon>
    </lineage>
</organism>
<evidence type="ECO:0000259" key="5">
    <source>
        <dbReference type="PROSITE" id="PS52035"/>
    </source>
</evidence>
<dbReference type="PANTHER" id="PTHR12756">
    <property type="entry name" value="CYTOSOLIC CARBOXYPEPTIDASE"/>
    <property type="match status" value="1"/>
</dbReference>
<feature type="domain" description="Peptidase M14" evidence="5">
    <location>
        <begin position="150"/>
        <end position="398"/>
    </location>
</feature>
<dbReference type="Pfam" id="PF00246">
    <property type="entry name" value="Peptidase_M14"/>
    <property type="match status" value="1"/>
</dbReference>
<evidence type="ECO:0000256" key="3">
    <source>
        <dbReference type="PROSITE-ProRule" id="PRU01379"/>
    </source>
</evidence>
<evidence type="ECO:0000256" key="2">
    <source>
        <dbReference type="ARBA" id="ARBA00005988"/>
    </source>
</evidence>
<comment type="similarity">
    <text evidence="2 3">Belongs to the peptidase M14 family.</text>
</comment>
<feature type="compositionally biased region" description="Basic and acidic residues" evidence="4">
    <location>
        <begin position="398"/>
        <end position="411"/>
    </location>
</feature>
<feature type="non-terminal residue" evidence="6">
    <location>
        <position position="1"/>
    </location>
</feature>
<dbReference type="GO" id="GO:0004181">
    <property type="term" value="F:metallocarboxypeptidase activity"/>
    <property type="evidence" value="ECO:0007669"/>
    <property type="project" value="InterPro"/>
</dbReference>
<feature type="active site" description="Proton donor/acceptor" evidence="3">
    <location>
        <position position="370"/>
    </location>
</feature>
<reference evidence="6" key="1">
    <citation type="submission" date="2015-07" db="EMBL/GenBank/DDBJ databases">
        <title>Adaptation to a free-living lifestyle via gene acquisitions in the diplomonad Trepomonas sp. PC1.</title>
        <authorList>
            <person name="Xu F."/>
            <person name="Jerlstrom-Hultqvist J."/>
            <person name="Kolisko M."/>
            <person name="Simpson A.G.B."/>
            <person name="Roger A.J."/>
            <person name="Svard S.G."/>
            <person name="Andersson J.O."/>
        </authorList>
    </citation>
    <scope>NUCLEOTIDE SEQUENCE</scope>
    <source>
        <strain evidence="6">PC1</strain>
    </source>
</reference>
<dbReference type="Gene3D" id="3.40.630.10">
    <property type="entry name" value="Zn peptidases"/>
    <property type="match status" value="1"/>
</dbReference>
<comment type="cofactor">
    <cofactor evidence="1">
        <name>Zn(2+)</name>
        <dbReference type="ChEBI" id="CHEBI:29105"/>
    </cofactor>
</comment>
<accession>A0A146KA51</accession>
<evidence type="ECO:0000256" key="4">
    <source>
        <dbReference type="SAM" id="MobiDB-lite"/>
    </source>
</evidence>
<feature type="compositionally biased region" description="Polar residues" evidence="4">
    <location>
        <begin position="566"/>
        <end position="580"/>
    </location>
</feature>
<dbReference type="InterPro" id="IPR050821">
    <property type="entry name" value="Cytosolic_carboxypeptidase"/>
</dbReference>
<feature type="region of interest" description="Disordered" evidence="4">
    <location>
        <begin position="384"/>
        <end position="443"/>
    </location>
</feature>
<name>A0A146KA51_9EUKA</name>
<evidence type="ECO:0000256" key="1">
    <source>
        <dbReference type="ARBA" id="ARBA00001947"/>
    </source>
</evidence>
<feature type="non-terminal residue" evidence="6">
    <location>
        <position position="651"/>
    </location>
</feature>
<keyword evidence="6" id="KW-0121">Carboxypeptidase</keyword>
<feature type="region of interest" description="Disordered" evidence="4">
    <location>
        <begin position="560"/>
        <end position="580"/>
    </location>
</feature>
<dbReference type="EMBL" id="GDID01002864">
    <property type="protein sequence ID" value="JAP93742.1"/>
    <property type="molecule type" value="Transcribed_RNA"/>
</dbReference>
<sequence>FESRFEGGNLYSSQRLKSCKGDFVPFKQYKEDIVEDISYFPHDQTYLLIVQPDSNSTSHSQWFNFLISNVIPHVQYTFIICNIVKAKSSYQQGMQVLMSENFSKFRRVGTDIHYGRNTQIDGKDMFSKYSSLIFKITFQSEGVHQLAQNFPYTYTRMIEFLNTKVLKQIDKIYINHRVICESLCGNDIDMITIGLKPFDLRKPVIYTIGRLHPGESQSSFMVEGFIQQLLSKDSFQLLQKFNFKVIPMVNPDGVIVGNYRCNFAGYDLNRQWHKASPILSPCIYSVQNEMRKDQSLGIKIFAFIDFHGHFKKLNLFGYSVDDDGFFQLLQRDSPYFHFQHCKLGNQKGKMHTGRVVNQLNFNIEHSYCIESSFFGWKEKGLNVENENDESDSEDDEPTTSKDESTKLEQKEQFLSQPKLETILEDTEPTKSQKPKSQQKNKIRSFTQQTLRAAGADVCKALKMFVDEKTQEEVEKIQQTQKKKHLQKLYKQELSDSDEDIQFKGAKQDDAGQKFEKLLEKKVGFEQLKLNKVAAPPVKPVNLPKPEQKTVQIQRKIQSVLKKNESPRTQSVAQRVVQTPTERPEGRFTIVRPRILHSSVPRKPEVRISYEKKLDINKEKQRFEHDFYSKFNAPRFMSSKLQKAQFTQMQKH</sequence>
<dbReference type="PANTHER" id="PTHR12756:SF11">
    <property type="entry name" value="CYTOSOLIC CARBOXYPEPTIDASE 1"/>
    <property type="match status" value="1"/>
</dbReference>
<dbReference type="GO" id="GO:0008270">
    <property type="term" value="F:zinc ion binding"/>
    <property type="evidence" value="ECO:0007669"/>
    <property type="project" value="InterPro"/>
</dbReference>
<dbReference type="PROSITE" id="PS52035">
    <property type="entry name" value="PEPTIDASE_M14"/>
    <property type="match status" value="1"/>
</dbReference>
<dbReference type="Gene3D" id="2.60.40.3120">
    <property type="match status" value="1"/>
</dbReference>
<dbReference type="SUPFAM" id="SSF53187">
    <property type="entry name" value="Zn-dependent exopeptidases"/>
    <property type="match status" value="1"/>
</dbReference>
<evidence type="ECO:0000313" key="6">
    <source>
        <dbReference type="EMBL" id="JAP93742.1"/>
    </source>
</evidence>
<keyword evidence="6" id="KW-0645">Protease</keyword>
<dbReference type="AlphaFoldDB" id="A0A146KA51"/>
<dbReference type="InterPro" id="IPR000834">
    <property type="entry name" value="Peptidase_M14"/>
</dbReference>
<protein>
    <submittedName>
        <fullName evidence="6">Zinc carboxypeptidase domain-containing protein</fullName>
    </submittedName>
</protein>
<feature type="compositionally biased region" description="Acidic residues" evidence="4">
    <location>
        <begin position="385"/>
        <end position="397"/>
    </location>
</feature>
<proteinExistence type="inferred from homology"/>
<gene>
    <name evidence="6" type="ORF">TPC1_13860</name>
</gene>
<feature type="compositionally biased region" description="Basic residues" evidence="4">
    <location>
        <begin position="432"/>
        <end position="442"/>
    </location>
</feature>
<dbReference type="InterPro" id="IPR040626">
    <property type="entry name" value="Pepdidase_M14_N"/>
</dbReference>
<dbReference type="GO" id="GO:0006508">
    <property type="term" value="P:proteolysis"/>
    <property type="evidence" value="ECO:0007669"/>
    <property type="project" value="InterPro"/>
</dbReference>
<keyword evidence="6" id="KW-0378">Hydrolase</keyword>
<dbReference type="Pfam" id="PF18027">
    <property type="entry name" value="Pepdidase_M14_N"/>
    <property type="match status" value="1"/>
</dbReference>